<reference evidence="3" key="1">
    <citation type="submission" date="2016-04" db="EMBL/GenBank/DDBJ databases">
        <authorList>
            <person name="Evans L.H."/>
            <person name="Alamgir A."/>
            <person name="Owens N."/>
            <person name="Weber N.D."/>
            <person name="Virtaneva K."/>
            <person name="Barbian K."/>
            <person name="Babar A."/>
            <person name="Rosenke K."/>
        </authorList>
    </citation>
    <scope>NUCLEOTIDE SEQUENCE</scope>
    <source>
        <strain evidence="3">86-1</strain>
    </source>
</reference>
<keyword evidence="1" id="KW-0732">Signal</keyword>
<evidence type="ECO:0000259" key="2">
    <source>
        <dbReference type="Pfam" id="PF13568"/>
    </source>
</evidence>
<gene>
    <name evidence="3" type="ORF">KL86DYS1_20126</name>
</gene>
<feature type="domain" description="Outer membrane protein beta-barrel" evidence="2">
    <location>
        <begin position="22"/>
        <end position="182"/>
    </location>
</feature>
<accession>A0A212JL95</accession>
<feature type="chain" id="PRO_5012442695" description="Outer membrane protein beta-barrel domain-containing protein" evidence="1">
    <location>
        <begin position="23"/>
        <end position="203"/>
    </location>
</feature>
<dbReference type="EMBL" id="FLUM01000002">
    <property type="protein sequence ID" value="SBW00187.1"/>
    <property type="molecule type" value="Genomic_DNA"/>
</dbReference>
<proteinExistence type="predicted"/>
<dbReference type="RefSeq" id="WP_296941274.1">
    <property type="nucleotide sequence ID" value="NZ_LT599032.1"/>
</dbReference>
<evidence type="ECO:0000313" key="3">
    <source>
        <dbReference type="EMBL" id="SBW00187.1"/>
    </source>
</evidence>
<sequence length="203" mass="21489">MRTILKFSLVIIALLLVANVNAQEKPATFGVKAGMNLSTITGDATDDVKAKVGFNVGVTLDYTLTSDLYLLTGLELSTKGCKEDVGLSKDATSNLMYLQLPIHLGYKLAVTDATKIVFHAGPYVAYGIGGKTKISESGVEVSVNSFGSNRVKRFDFGVGLGVGAEFGKIGVGLGYDFGLVNIVDVDNVSNKNANAYLTVGYKF</sequence>
<name>A0A212JL95_9BACT</name>
<dbReference type="AlphaFoldDB" id="A0A212JL95"/>
<organism evidence="3">
    <name type="scientific">uncultured Dysgonomonas sp</name>
    <dbReference type="NCBI Taxonomy" id="206096"/>
    <lineage>
        <taxon>Bacteria</taxon>
        <taxon>Pseudomonadati</taxon>
        <taxon>Bacteroidota</taxon>
        <taxon>Bacteroidia</taxon>
        <taxon>Bacteroidales</taxon>
        <taxon>Dysgonomonadaceae</taxon>
        <taxon>Dysgonomonas</taxon>
        <taxon>environmental samples</taxon>
    </lineage>
</organism>
<feature type="signal peptide" evidence="1">
    <location>
        <begin position="1"/>
        <end position="22"/>
    </location>
</feature>
<dbReference type="Pfam" id="PF13568">
    <property type="entry name" value="OMP_b-brl_2"/>
    <property type="match status" value="1"/>
</dbReference>
<protein>
    <recommendedName>
        <fullName evidence="2">Outer membrane protein beta-barrel domain-containing protein</fullName>
    </recommendedName>
</protein>
<evidence type="ECO:0000256" key="1">
    <source>
        <dbReference type="SAM" id="SignalP"/>
    </source>
</evidence>
<dbReference type="InterPro" id="IPR025665">
    <property type="entry name" value="Beta-barrel_OMP_2"/>
</dbReference>